<keyword evidence="4" id="KW-1185">Reference proteome</keyword>
<feature type="region of interest" description="Disordered" evidence="1">
    <location>
        <begin position="132"/>
        <end position="238"/>
    </location>
</feature>
<proteinExistence type="predicted"/>
<gene>
    <name evidence="3" type="ORF">SAMN05421837_104728</name>
</gene>
<name>A0A1H5QTN5_9PSEU</name>
<evidence type="ECO:0000256" key="2">
    <source>
        <dbReference type="SAM" id="SignalP"/>
    </source>
</evidence>
<accession>A0A1H5QTN5</accession>
<protein>
    <submittedName>
        <fullName evidence="3">Uncharacterized protein</fullName>
    </submittedName>
</protein>
<dbReference type="OrthoDB" id="3638807at2"/>
<dbReference type="EMBL" id="FNUJ01000004">
    <property type="protein sequence ID" value="SEF29506.1"/>
    <property type="molecule type" value="Genomic_DNA"/>
</dbReference>
<keyword evidence="2" id="KW-0732">Signal</keyword>
<sequence length="238" mass="23782">MNAGRILLRALVVLGGAVAACAIAWLTATASASTVTEVADGPIASAAAGVVPSAGEVPLVRQARDTAVDRVRVLSGAAAHTARLATRVVASVPATVVEVGRTAVAALVPPVAGPREHVEKSAGPVVAVADDVTSAPAPGGQRERSTFRSPAIPVRAAAVSRSHADDRSEPGARGNSGQSWPPSCVGPASAGFTAGHDRNCGDAIQEAAAVHPRPSHRRNGVRSRAVAAAEIQPGVTPD</sequence>
<evidence type="ECO:0000313" key="4">
    <source>
        <dbReference type="Proteomes" id="UP000198878"/>
    </source>
</evidence>
<dbReference type="Proteomes" id="UP000198878">
    <property type="component" value="Unassembled WGS sequence"/>
</dbReference>
<evidence type="ECO:0000256" key="1">
    <source>
        <dbReference type="SAM" id="MobiDB-lite"/>
    </source>
</evidence>
<organism evidence="3 4">
    <name type="scientific">Amycolatopsis pretoriensis</name>
    <dbReference type="NCBI Taxonomy" id="218821"/>
    <lineage>
        <taxon>Bacteria</taxon>
        <taxon>Bacillati</taxon>
        <taxon>Actinomycetota</taxon>
        <taxon>Actinomycetes</taxon>
        <taxon>Pseudonocardiales</taxon>
        <taxon>Pseudonocardiaceae</taxon>
        <taxon>Amycolatopsis</taxon>
    </lineage>
</organism>
<evidence type="ECO:0000313" key="3">
    <source>
        <dbReference type="EMBL" id="SEF29506.1"/>
    </source>
</evidence>
<feature type="chain" id="PRO_5039495842" evidence="2">
    <location>
        <begin position="33"/>
        <end position="238"/>
    </location>
</feature>
<reference evidence="4" key="1">
    <citation type="submission" date="2016-10" db="EMBL/GenBank/DDBJ databases">
        <authorList>
            <person name="Varghese N."/>
            <person name="Submissions S."/>
        </authorList>
    </citation>
    <scope>NUCLEOTIDE SEQUENCE [LARGE SCALE GENOMIC DNA]</scope>
    <source>
        <strain evidence="4">DSM 44654</strain>
    </source>
</reference>
<dbReference type="PROSITE" id="PS51257">
    <property type="entry name" value="PROKAR_LIPOPROTEIN"/>
    <property type="match status" value="1"/>
</dbReference>
<dbReference type="RefSeq" id="WP_086674516.1">
    <property type="nucleotide sequence ID" value="NZ_FNUJ01000004.1"/>
</dbReference>
<dbReference type="AlphaFoldDB" id="A0A1H5QTN5"/>
<feature type="signal peptide" evidence="2">
    <location>
        <begin position="1"/>
        <end position="32"/>
    </location>
</feature>